<sequence length="192" mass="20796">MAKLMLPRTVQGRLSGEAGGLEQLRQRQLWLVLGATLAVYLVLGILYESFLQPLVILSTLPSAGIGALLALWAFGNELNLIALLGLFLLVGVVMKNTILLLDFALAGERRGLSAQDAVMEAARLRLRPILMTSVAALLGTLPLMLANGEGWELRQPLGIAIVGGLLVSQWLTLYTTPAMYLALARLRRKRAL</sequence>
<dbReference type="PANTHER" id="PTHR32063">
    <property type="match status" value="1"/>
</dbReference>
<dbReference type="Gene3D" id="3.30.70.1440">
    <property type="entry name" value="Multidrug efflux transporter AcrB pore domain"/>
    <property type="match status" value="1"/>
</dbReference>
<feature type="transmembrane region" description="Helical" evidence="1">
    <location>
        <begin position="29"/>
        <end position="47"/>
    </location>
</feature>
<feature type="transmembrane region" description="Helical" evidence="1">
    <location>
        <begin position="80"/>
        <end position="105"/>
    </location>
</feature>
<gene>
    <name evidence="2" type="primary">mdtC_3</name>
    <name evidence="2" type="ORF">GAK31_02515</name>
</gene>
<keyword evidence="1" id="KW-0812">Transmembrane</keyword>
<dbReference type="Proteomes" id="UP000487117">
    <property type="component" value="Unassembled WGS sequence"/>
</dbReference>
<proteinExistence type="predicted"/>
<dbReference type="PANTHER" id="PTHR32063:SF21">
    <property type="entry name" value="MULTIDRUG RESISTANCE PROTEIN MDTB"/>
    <property type="match status" value="1"/>
</dbReference>
<feature type="transmembrane region" description="Helical" evidence="1">
    <location>
        <begin position="54"/>
        <end position="74"/>
    </location>
</feature>
<evidence type="ECO:0000313" key="2">
    <source>
        <dbReference type="EMBL" id="KAF1015027.1"/>
    </source>
</evidence>
<feature type="transmembrane region" description="Helical" evidence="1">
    <location>
        <begin position="126"/>
        <end position="145"/>
    </location>
</feature>
<name>A0A7V8FGB5_STEMA</name>
<dbReference type="InterPro" id="IPR001036">
    <property type="entry name" value="Acrflvin-R"/>
</dbReference>
<dbReference type="Gene3D" id="1.20.1640.10">
    <property type="entry name" value="Multidrug efflux transporter AcrB transmembrane domain"/>
    <property type="match status" value="1"/>
</dbReference>
<dbReference type="EMBL" id="WNDS01000003">
    <property type="protein sequence ID" value="KAF1015027.1"/>
    <property type="molecule type" value="Genomic_DNA"/>
</dbReference>
<keyword evidence="1" id="KW-0472">Membrane</keyword>
<feature type="transmembrane region" description="Helical" evidence="1">
    <location>
        <begin position="157"/>
        <end position="183"/>
    </location>
</feature>
<accession>A0A7V8FGB5</accession>
<evidence type="ECO:0000313" key="3">
    <source>
        <dbReference type="Proteomes" id="UP000487117"/>
    </source>
</evidence>
<organism evidence="2 3">
    <name type="scientific">Stenotrophomonas maltophilia</name>
    <name type="common">Pseudomonas maltophilia</name>
    <name type="synonym">Xanthomonas maltophilia</name>
    <dbReference type="NCBI Taxonomy" id="40324"/>
    <lineage>
        <taxon>Bacteria</taxon>
        <taxon>Pseudomonadati</taxon>
        <taxon>Pseudomonadota</taxon>
        <taxon>Gammaproteobacteria</taxon>
        <taxon>Lysobacterales</taxon>
        <taxon>Lysobacteraceae</taxon>
        <taxon>Stenotrophomonas</taxon>
        <taxon>Stenotrophomonas maltophilia group</taxon>
    </lineage>
</organism>
<dbReference type="GO" id="GO:0005886">
    <property type="term" value="C:plasma membrane"/>
    <property type="evidence" value="ECO:0007669"/>
    <property type="project" value="TreeGrafter"/>
</dbReference>
<dbReference type="Pfam" id="PF00873">
    <property type="entry name" value="ACR_tran"/>
    <property type="match status" value="1"/>
</dbReference>
<comment type="caution">
    <text evidence="2">The sequence shown here is derived from an EMBL/GenBank/DDBJ whole genome shotgun (WGS) entry which is preliminary data.</text>
</comment>
<dbReference type="SUPFAM" id="SSF82866">
    <property type="entry name" value="Multidrug efflux transporter AcrB transmembrane domain"/>
    <property type="match status" value="1"/>
</dbReference>
<dbReference type="GO" id="GO:0042910">
    <property type="term" value="F:xenobiotic transmembrane transporter activity"/>
    <property type="evidence" value="ECO:0007669"/>
    <property type="project" value="TreeGrafter"/>
</dbReference>
<protein>
    <submittedName>
        <fullName evidence="2">Multidrug resistance protein MdtC</fullName>
    </submittedName>
</protein>
<evidence type="ECO:0000256" key="1">
    <source>
        <dbReference type="SAM" id="Phobius"/>
    </source>
</evidence>
<keyword evidence="1" id="KW-1133">Transmembrane helix</keyword>
<reference evidence="3" key="1">
    <citation type="journal article" date="2020" name="MBio">
        <title>Horizontal gene transfer to a defensive symbiont with a reduced genome amongst a multipartite beetle microbiome.</title>
        <authorList>
            <person name="Waterworth S.C."/>
            <person name="Florez L.V."/>
            <person name="Rees E.R."/>
            <person name="Hertweck C."/>
            <person name="Kaltenpoth M."/>
            <person name="Kwan J.C."/>
        </authorList>
    </citation>
    <scope>NUCLEOTIDE SEQUENCE [LARGE SCALE GENOMIC DNA]</scope>
</reference>
<dbReference type="AlphaFoldDB" id="A0A7V8FGB5"/>